<organism evidence="1 2">
    <name type="scientific">Bordetella avium (strain 197N)</name>
    <dbReference type="NCBI Taxonomy" id="360910"/>
    <lineage>
        <taxon>Bacteria</taxon>
        <taxon>Pseudomonadati</taxon>
        <taxon>Pseudomonadota</taxon>
        <taxon>Betaproteobacteria</taxon>
        <taxon>Burkholderiales</taxon>
        <taxon>Alcaligenaceae</taxon>
        <taxon>Bordetella</taxon>
    </lineage>
</organism>
<gene>
    <name evidence="1" type="ordered locus">BAV2680</name>
</gene>
<dbReference type="STRING" id="360910.BAV2680"/>
<feature type="non-terminal residue" evidence="1">
    <location>
        <position position="1"/>
    </location>
</feature>
<dbReference type="Proteomes" id="UP000001977">
    <property type="component" value="Chromosome"/>
</dbReference>
<sequence length="64" mass="7506">VRKRDNAPGLPYFAGMLQRLALLQKPCEPHRLLYRQKLIPAVSVADNTAFPNRNQPCPHWFFRF</sequence>
<dbReference type="EMBL" id="AM167904">
    <property type="protein sequence ID" value="CAJ50291.1"/>
    <property type="molecule type" value="Genomic_DNA"/>
</dbReference>
<reference evidence="1 2" key="1">
    <citation type="journal article" date="2006" name="J. Bacteriol.">
        <title>Comparison of the genome sequence of the poultry pathogen Bordetella avium with those of B. bronchiseptica, B. pertussis, and B. parapertussis reveals extensive diversity in surface structures associated with host interaction.</title>
        <authorList>
            <person name="Sebaihia M."/>
            <person name="Preston A."/>
            <person name="Maskell D.J."/>
            <person name="Kuzmiak H."/>
            <person name="Connell T.D."/>
            <person name="King N.D."/>
            <person name="Orndorff P.E."/>
            <person name="Miyamoto D.M."/>
            <person name="Thomson N.R."/>
            <person name="Harris D."/>
            <person name="Goble A."/>
            <person name="Lord A."/>
            <person name="Murphy L."/>
            <person name="Quail M.A."/>
            <person name="Rutter S."/>
            <person name="Squares R."/>
            <person name="Squares S."/>
            <person name="Woodward J."/>
            <person name="Parkhill J."/>
            <person name="Temple L.M."/>
        </authorList>
    </citation>
    <scope>NUCLEOTIDE SEQUENCE [LARGE SCALE GENOMIC DNA]</scope>
    <source>
        <strain evidence="1 2">197N</strain>
    </source>
</reference>
<evidence type="ECO:0000313" key="2">
    <source>
        <dbReference type="Proteomes" id="UP000001977"/>
    </source>
</evidence>
<keyword evidence="2" id="KW-1185">Reference proteome</keyword>
<protein>
    <submittedName>
        <fullName evidence="1">Uncharacterized protein</fullName>
    </submittedName>
</protein>
<dbReference type="KEGG" id="bav:BAV2680"/>
<proteinExistence type="predicted"/>
<dbReference type="HOGENOM" id="CLU_2872712_0_0_4"/>
<dbReference type="AlphaFoldDB" id="Q2KWG3"/>
<name>Q2KWG3_BORA1</name>
<evidence type="ECO:0000313" key="1">
    <source>
        <dbReference type="EMBL" id="CAJ50291.1"/>
    </source>
</evidence>
<accession>Q2KWG3</accession>